<gene>
    <name evidence="2" type="ORF">J2S59_001102</name>
</gene>
<evidence type="ECO:0000313" key="3">
    <source>
        <dbReference type="Proteomes" id="UP001240447"/>
    </source>
</evidence>
<dbReference type="SUPFAM" id="SSF58113">
    <property type="entry name" value="Apolipoprotein A-I"/>
    <property type="match status" value="1"/>
</dbReference>
<evidence type="ECO:0000256" key="1">
    <source>
        <dbReference type="SAM" id="MobiDB-lite"/>
    </source>
</evidence>
<sequence length="224" mass="22861">MKHWSKDLRDRAADLKDQLAPHVETAVAKAGPALAEAREKAAPALADAREKTAPFVAGARDKAAPYVAEAKGKWHAEVLPVLTAAAAAADEATADYREEAMRRGAATAAALKGEVEAPAPKKKGRKRKILLLLGLGGIAFAAVRKLTGQGSQAWESSYQPTPAAPVTTSPAAPAPPTDSGNDTAAATPDEALADAVEAPHPATDPDNPAASVEIEDSGPSGSKG</sequence>
<feature type="region of interest" description="Disordered" evidence="1">
    <location>
        <begin position="153"/>
        <end position="224"/>
    </location>
</feature>
<name>A0ABT9NLJ6_9ACTN</name>
<dbReference type="Proteomes" id="UP001240447">
    <property type="component" value="Unassembled WGS sequence"/>
</dbReference>
<proteinExistence type="predicted"/>
<dbReference type="Gene3D" id="1.20.120.20">
    <property type="entry name" value="Apolipoprotein"/>
    <property type="match status" value="1"/>
</dbReference>
<feature type="compositionally biased region" description="Low complexity" evidence="1">
    <location>
        <begin position="160"/>
        <end position="171"/>
    </location>
</feature>
<dbReference type="EMBL" id="JAUSQM010000001">
    <property type="protein sequence ID" value="MDP9821293.1"/>
    <property type="molecule type" value="Genomic_DNA"/>
</dbReference>
<dbReference type="RefSeq" id="WP_068116544.1">
    <property type="nucleotide sequence ID" value="NZ_CCXJ01000030.1"/>
</dbReference>
<accession>A0ABT9NLJ6</accession>
<protein>
    <submittedName>
        <fullName evidence="2">Vacuolar-type H+-ATPase subunit H</fullName>
    </submittedName>
</protein>
<reference evidence="2 3" key="1">
    <citation type="submission" date="2023-07" db="EMBL/GenBank/DDBJ databases">
        <title>Sequencing the genomes of 1000 actinobacteria strains.</title>
        <authorList>
            <person name="Klenk H.-P."/>
        </authorList>
    </citation>
    <scope>NUCLEOTIDE SEQUENCE [LARGE SCALE GENOMIC DNA]</scope>
    <source>
        <strain evidence="2 3">GD13</strain>
    </source>
</reference>
<feature type="region of interest" description="Disordered" evidence="1">
    <location>
        <begin position="1"/>
        <end position="21"/>
    </location>
</feature>
<feature type="compositionally biased region" description="Low complexity" evidence="1">
    <location>
        <begin position="182"/>
        <end position="195"/>
    </location>
</feature>
<comment type="caution">
    <text evidence="2">The sequence shown here is derived from an EMBL/GenBank/DDBJ whole genome shotgun (WGS) entry which is preliminary data.</text>
</comment>
<evidence type="ECO:0000313" key="2">
    <source>
        <dbReference type="EMBL" id="MDP9821293.1"/>
    </source>
</evidence>
<keyword evidence="3" id="KW-1185">Reference proteome</keyword>
<feature type="compositionally biased region" description="Basic and acidic residues" evidence="1">
    <location>
        <begin position="1"/>
        <end position="19"/>
    </location>
</feature>
<organism evidence="2 3">
    <name type="scientific">Nocardioides massiliensis</name>
    <dbReference type="NCBI Taxonomy" id="1325935"/>
    <lineage>
        <taxon>Bacteria</taxon>
        <taxon>Bacillati</taxon>
        <taxon>Actinomycetota</taxon>
        <taxon>Actinomycetes</taxon>
        <taxon>Propionibacteriales</taxon>
        <taxon>Nocardioidaceae</taxon>
        <taxon>Nocardioides</taxon>
    </lineage>
</organism>